<evidence type="ECO:0000256" key="2">
    <source>
        <dbReference type="ARBA" id="ARBA00022857"/>
    </source>
</evidence>
<feature type="domain" description="Aldehyde dehydrogenase" evidence="4">
    <location>
        <begin position="6"/>
        <end position="455"/>
    </location>
</feature>
<evidence type="ECO:0000259" key="4">
    <source>
        <dbReference type="Pfam" id="PF00171"/>
    </source>
</evidence>
<dbReference type="InterPro" id="IPR016162">
    <property type="entry name" value="Ald_DH_N"/>
</dbReference>
<dbReference type="Pfam" id="PF00171">
    <property type="entry name" value="Aldedh"/>
    <property type="match status" value="1"/>
</dbReference>
<keyword evidence="2" id="KW-0521">NADP</keyword>
<gene>
    <name evidence="5" type="ORF">HELGO_WM30825</name>
</gene>
<dbReference type="InterPro" id="IPR015590">
    <property type="entry name" value="Aldehyde_DH_dom"/>
</dbReference>
<dbReference type="InterPro" id="IPR044148">
    <property type="entry name" value="ALDH_GabD1-like"/>
</dbReference>
<evidence type="ECO:0000313" key="5">
    <source>
        <dbReference type="EMBL" id="CAA6801130.1"/>
    </source>
</evidence>
<evidence type="ECO:0000256" key="3">
    <source>
        <dbReference type="ARBA" id="ARBA00023002"/>
    </source>
</evidence>
<dbReference type="InterPro" id="IPR047110">
    <property type="entry name" value="GABD/Sad-like"/>
</dbReference>
<dbReference type="InterPro" id="IPR016161">
    <property type="entry name" value="Ald_DH/histidinol_DH"/>
</dbReference>
<dbReference type="Gene3D" id="3.40.309.10">
    <property type="entry name" value="Aldehyde Dehydrogenase, Chain A, domain 2"/>
    <property type="match status" value="1"/>
</dbReference>
<dbReference type="GO" id="GO:0004777">
    <property type="term" value="F:succinate-semialdehyde dehydrogenase (NAD+) activity"/>
    <property type="evidence" value="ECO:0007669"/>
    <property type="project" value="TreeGrafter"/>
</dbReference>
<dbReference type="EMBL" id="CACVAQ010000061">
    <property type="protein sequence ID" value="CAA6801130.1"/>
    <property type="molecule type" value="Genomic_DNA"/>
</dbReference>
<dbReference type="CDD" id="cd07100">
    <property type="entry name" value="ALDH_SSADH1_GabD1"/>
    <property type="match status" value="1"/>
</dbReference>
<dbReference type="GO" id="GO:0004030">
    <property type="term" value="F:aldehyde dehydrogenase [NAD(P)+] activity"/>
    <property type="evidence" value="ECO:0007669"/>
    <property type="project" value="InterPro"/>
</dbReference>
<reference evidence="5" key="1">
    <citation type="submission" date="2020-01" db="EMBL/GenBank/DDBJ databases">
        <authorList>
            <person name="Meier V. D."/>
            <person name="Meier V D."/>
        </authorList>
    </citation>
    <scope>NUCLEOTIDE SEQUENCE</scope>
    <source>
        <strain evidence="5">HLG_WM_MAG_10</strain>
    </source>
</reference>
<dbReference type="FunFam" id="3.40.605.10:FF:000012">
    <property type="entry name" value="NAD-dependent succinate-semialdehyde dehydrogenase"/>
    <property type="match status" value="1"/>
</dbReference>
<accession>A0A6S6RVZ3</accession>
<dbReference type="Gene3D" id="3.40.605.10">
    <property type="entry name" value="Aldehyde Dehydrogenase, Chain A, domain 1"/>
    <property type="match status" value="1"/>
</dbReference>
<keyword evidence="3" id="KW-0560">Oxidoreductase</keyword>
<comment type="similarity">
    <text evidence="1">Belongs to the aldehyde dehydrogenase family.</text>
</comment>
<dbReference type="SUPFAM" id="SSF53720">
    <property type="entry name" value="ALDH-like"/>
    <property type="match status" value="1"/>
</dbReference>
<protein>
    <submittedName>
        <fullName evidence="5">NAD-dependent succinate-semialdehyde dehydrogenase</fullName>
    </submittedName>
</protein>
<dbReference type="PANTHER" id="PTHR43217:SF1">
    <property type="entry name" value="SUCCINATE SEMIALDEHYDE DEHYDROGENASE [NAD(P)+] SAD"/>
    <property type="match status" value="1"/>
</dbReference>
<sequence length="458" mass="49631">MNAIETIVRTINPLNNEIIKEYNLETWGEVLDKLNQAEVAFQQWKVQSYAHRAALFMKAAKILIENKAMYAKQITLEMGKPILQSIAEVEKCAMVCEFYAKNAAGFLADESIETEFSQSYVTYQPLGTVLQVMPWNFPFWQVFRFAAPALMAGNVTLLKHALNVIGCADLICTVFNKAGFPKGVFQQVVVENDLVENILAEKSVHGVALTGSVAAGKAVGALAGHNLKECVLELGGSDAFIVLKDADLLKAAKVGVRSRMHNSGQTCISAKRFIVEEAVAEEFKKLLKQEIADVIVGDPMEEATKISVLARTDLVEKLQAQVNASIELGAVVEFSGGHKKGTNYFYPMLLSNIQKGMPAYEEELFGPVGAIFVVKNSAEAVALANDSVFGLAATVWSKNEAAATAIARQLDVGAVAINKLMSSDPRIPFGGVKQSGIGRELGREGILGFVNLKSIVIQ</sequence>
<proteinExistence type="inferred from homology"/>
<name>A0A6S6RVZ3_9BACT</name>
<dbReference type="PANTHER" id="PTHR43217">
    <property type="entry name" value="SUCCINATE SEMIALDEHYDE DEHYDROGENASE [NAD(P)+] SAD"/>
    <property type="match status" value="1"/>
</dbReference>
<evidence type="ECO:0000256" key="1">
    <source>
        <dbReference type="ARBA" id="ARBA00009986"/>
    </source>
</evidence>
<organism evidence="5">
    <name type="scientific">uncultured Aureispira sp</name>
    <dbReference type="NCBI Taxonomy" id="1331704"/>
    <lineage>
        <taxon>Bacteria</taxon>
        <taxon>Pseudomonadati</taxon>
        <taxon>Bacteroidota</taxon>
        <taxon>Saprospiria</taxon>
        <taxon>Saprospirales</taxon>
        <taxon>Saprospiraceae</taxon>
        <taxon>Aureispira</taxon>
        <taxon>environmental samples</taxon>
    </lineage>
</organism>
<dbReference type="InterPro" id="IPR016163">
    <property type="entry name" value="Ald_DH_C"/>
</dbReference>
<dbReference type="AlphaFoldDB" id="A0A6S6RVZ3"/>